<reference evidence="2" key="1">
    <citation type="submission" date="2019-12" db="EMBL/GenBank/DDBJ databases">
        <title>An insight into the sialome of adult female Ixodes ricinus ticks feeding for 6 days.</title>
        <authorList>
            <person name="Perner J."/>
            <person name="Ribeiro J.M.C."/>
        </authorList>
    </citation>
    <scope>NUCLEOTIDE SEQUENCE</scope>
    <source>
        <strain evidence="2">Semi-engorged</strain>
        <tissue evidence="2">Salivary glands</tissue>
    </source>
</reference>
<dbReference type="AlphaFoldDB" id="A0A6B0UR46"/>
<name>A0A6B0UR46_IXORI</name>
<protein>
    <submittedName>
        <fullName evidence="2">Putative secreted protein</fullName>
    </submittedName>
</protein>
<organism evidence="2">
    <name type="scientific">Ixodes ricinus</name>
    <name type="common">Common tick</name>
    <name type="synonym">Acarus ricinus</name>
    <dbReference type="NCBI Taxonomy" id="34613"/>
    <lineage>
        <taxon>Eukaryota</taxon>
        <taxon>Metazoa</taxon>
        <taxon>Ecdysozoa</taxon>
        <taxon>Arthropoda</taxon>
        <taxon>Chelicerata</taxon>
        <taxon>Arachnida</taxon>
        <taxon>Acari</taxon>
        <taxon>Parasitiformes</taxon>
        <taxon>Ixodida</taxon>
        <taxon>Ixodoidea</taxon>
        <taxon>Ixodidae</taxon>
        <taxon>Ixodinae</taxon>
        <taxon>Ixodes</taxon>
    </lineage>
</organism>
<feature type="region of interest" description="Disordered" evidence="1">
    <location>
        <begin position="68"/>
        <end position="100"/>
    </location>
</feature>
<proteinExistence type="predicted"/>
<feature type="compositionally biased region" description="Low complexity" evidence="1">
    <location>
        <begin position="84"/>
        <end position="100"/>
    </location>
</feature>
<evidence type="ECO:0000256" key="1">
    <source>
        <dbReference type="SAM" id="MobiDB-lite"/>
    </source>
</evidence>
<accession>A0A6B0UR46</accession>
<dbReference type="EMBL" id="GIFC01010174">
    <property type="protein sequence ID" value="MXU92257.1"/>
    <property type="molecule type" value="Transcribed_RNA"/>
</dbReference>
<sequence>MIRSLLWTSTSVSAFFSTSTAALERAAYVAKAEHPAKSAAEKRCLVRLSLLATKLFWLVVMRCEDESRTQPAGTACGPDHGRSSLRTTRSWASSTSSGSASSAILSMLTTVKSTRQFWSRLFLQTVPTAAR</sequence>
<evidence type="ECO:0000313" key="2">
    <source>
        <dbReference type="EMBL" id="MXU92257.1"/>
    </source>
</evidence>